<dbReference type="OrthoDB" id="6078221at2759"/>
<dbReference type="RefSeq" id="XP_009059812.1">
    <property type="nucleotide sequence ID" value="XM_009061564.1"/>
</dbReference>
<evidence type="ECO:0000256" key="6">
    <source>
        <dbReference type="ARBA" id="ARBA00023136"/>
    </source>
</evidence>
<keyword evidence="3" id="KW-0430">Lectin</keyword>
<dbReference type="GO" id="GO:0030246">
    <property type="term" value="F:carbohydrate binding"/>
    <property type="evidence" value="ECO:0007669"/>
    <property type="project" value="UniProtKB-KW"/>
</dbReference>
<dbReference type="GO" id="GO:0005886">
    <property type="term" value="C:plasma membrane"/>
    <property type="evidence" value="ECO:0007669"/>
    <property type="project" value="TreeGrafter"/>
</dbReference>
<keyword evidence="5 9" id="KW-1133">Transmembrane helix</keyword>
<dbReference type="PROSITE" id="PS50835">
    <property type="entry name" value="IG_LIKE"/>
    <property type="match status" value="1"/>
</dbReference>
<sequence>MYLRSYISLICMLALLVLTRKITGEFIFKNQILKKICLQSDVIVQYCSYSVCRGTDQLVRKSDTSVEVNSTHWWASLQIATTGSLNCFNRYPGNYQSPTSTIYVSVYELNNTAVTPSNDPIEISEGGTLRVNCSVESVPNVTLTWVTPREDITTQDTLEDELVVDNTMFNDTGVYQCSVWNDILRLRSTKYFNVSILCAPRPHDPRIYPDKISFVPGQTIHLKAAFIANPPPVFSWKKKTDGSSHTIENDKRVTTRQTESLADLTITDTVLDDRGLYRVVAENGIGEGADLFFTVGVQETIESSSPDEDADANTEDEMKSVYIGVGVGIGVFVLLIVAVAVVICHRRRQRPVEKPSATEIEPKNKKPKSLKDLAKRKPHPPSREDRPEVPRYSTQLKMGRRGKANGRAREENYEQPVQGGGALYQQELYEDLQHTEYYNH</sequence>
<comment type="similarity">
    <text evidence="7">Belongs to the immunoglobulin superfamily. SIGLEC (sialic acid binding Ig-like lectin) family.</text>
</comment>
<dbReference type="PANTHER" id="PTHR12035:SF125">
    <property type="entry name" value="SIALIC ACID-BINDING IG-LIKE LECTIN 5"/>
    <property type="match status" value="1"/>
</dbReference>
<dbReference type="InterPro" id="IPR051036">
    <property type="entry name" value="SIGLEC"/>
</dbReference>
<dbReference type="InterPro" id="IPR013098">
    <property type="entry name" value="Ig_I-set"/>
</dbReference>
<evidence type="ECO:0000259" key="11">
    <source>
        <dbReference type="PROSITE" id="PS50835"/>
    </source>
</evidence>
<dbReference type="InterPro" id="IPR013783">
    <property type="entry name" value="Ig-like_fold"/>
</dbReference>
<keyword evidence="2 9" id="KW-0812">Transmembrane</keyword>
<dbReference type="AlphaFoldDB" id="V4A3E6"/>
<organism evidence="12 13">
    <name type="scientific">Lottia gigantea</name>
    <name type="common">Giant owl limpet</name>
    <dbReference type="NCBI Taxonomy" id="225164"/>
    <lineage>
        <taxon>Eukaryota</taxon>
        <taxon>Metazoa</taxon>
        <taxon>Spiralia</taxon>
        <taxon>Lophotrochozoa</taxon>
        <taxon>Mollusca</taxon>
        <taxon>Gastropoda</taxon>
        <taxon>Patellogastropoda</taxon>
        <taxon>Lottioidea</taxon>
        <taxon>Lottiidae</taxon>
        <taxon>Lottia</taxon>
    </lineage>
</organism>
<dbReference type="SUPFAM" id="SSF48726">
    <property type="entry name" value="Immunoglobulin"/>
    <property type="match status" value="2"/>
</dbReference>
<feature type="region of interest" description="Disordered" evidence="8">
    <location>
        <begin position="350"/>
        <end position="420"/>
    </location>
</feature>
<evidence type="ECO:0000256" key="4">
    <source>
        <dbReference type="ARBA" id="ARBA00022889"/>
    </source>
</evidence>
<evidence type="ECO:0000256" key="3">
    <source>
        <dbReference type="ARBA" id="ARBA00022734"/>
    </source>
</evidence>
<dbReference type="CTD" id="20239898"/>
<keyword evidence="4" id="KW-0130">Cell adhesion</keyword>
<evidence type="ECO:0000256" key="9">
    <source>
        <dbReference type="SAM" id="Phobius"/>
    </source>
</evidence>
<dbReference type="SMART" id="SM00409">
    <property type="entry name" value="IG"/>
    <property type="match status" value="2"/>
</dbReference>
<dbReference type="EMBL" id="KB202591">
    <property type="protein sequence ID" value="ESO89450.1"/>
    <property type="molecule type" value="Genomic_DNA"/>
</dbReference>
<dbReference type="KEGG" id="lgi:LOTGIDRAFT_165046"/>
<feature type="domain" description="Ig-like" evidence="11">
    <location>
        <begin position="98"/>
        <end position="195"/>
    </location>
</feature>
<dbReference type="SMART" id="SM00408">
    <property type="entry name" value="IGc2"/>
    <property type="match status" value="2"/>
</dbReference>
<dbReference type="InterPro" id="IPR007110">
    <property type="entry name" value="Ig-like_dom"/>
</dbReference>
<dbReference type="HOGENOM" id="CLU_623016_0_0_1"/>
<dbReference type="InterPro" id="IPR036179">
    <property type="entry name" value="Ig-like_dom_sf"/>
</dbReference>
<evidence type="ECO:0000256" key="8">
    <source>
        <dbReference type="SAM" id="MobiDB-lite"/>
    </source>
</evidence>
<feature type="chain" id="PRO_5004716822" description="Ig-like domain-containing protein" evidence="10">
    <location>
        <begin position="25"/>
        <end position="440"/>
    </location>
</feature>
<feature type="compositionally biased region" description="Basic and acidic residues" evidence="8">
    <location>
        <begin position="360"/>
        <end position="389"/>
    </location>
</feature>
<evidence type="ECO:0000256" key="10">
    <source>
        <dbReference type="SAM" id="SignalP"/>
    </source>
</evidence>
<gene>
    <name evidence="12" type="ORF">LOTGIDRAFT_165046</name>
</gene>
<evidence type="ECO:0000256" key="5">
    <source>
        <dbReference type="ARBA" id="ARBA00022989"/>
    </source>
</evidence>
<dbReference type="Pfam" id="PF13927">
    <property type="entry name" value="Ig_3"/>
    <property type="match status" value="1"/>
</dbReference>
<evidence type="ECO:0000256" key="2">
    <source>
        <dbReference type="ARBA" id="ARBA00022692"/>
    </source>
</evidence>
<accession>V4A3E6</accession>
<dbReference type="GeneID" id="20239898"/>
<reference evidence="12 13" key="1">
    <citation type="journal article" date="2013" name="Nature">
        <title>Insights into bilaterian evolution from three spiralian genomes.</title>
        <authorList>
            <person name="Simakov O."/>
            <person name="Marletaz F."/>
            <person name="Cho S.J."/>
            <person name="Edsinger-Gonzales E."/>
            <person name="Havlak P."/>
            <person name="Hellsten U."/>
            <person name="Kuo D.H."/>
            <person name="Larsson T."/>
            <person name="Lv J."/>
            <person name="Arendt D."/>
            <person name="Savage R."/>
            <person name="Osoegawa K."/>
            <person name="de Jong P."/>
            <person name="Grimwood J."/>
            <person name="Chapman J.A."/>
            <person name="Shapiro H."/>
            <person name="Aerts A."/>
            <person name="Otillar R.P."/>
            <person name="Terry A.Y."/>
            <person name="Boore J.L."/>
            <person name="Grigoriev I.V."/>
            <person name="Lindberg D.R."/>
            <person name="Seaver E.C."/>
            <person name="Weisblat D.A."/>
            <person name="Putnam N.H."/>
            <person name="Rokhsar D.S."/>
        </authorList>
    </citation>
    <scope>NUCLEOTIDE SEQUENCE [LARGE SCALE GENOMIC DNA]</scope>
</reference>
<keyword evidence="6 9" id="KW-0472">Membrane</keyword>
<protein>
    <recommendedName>
        <fullName evidence="11">Ig-like domain-containing protein</fullName>
    </recommendedName>
</protein>
<dbReference type="Proteomes" id="UP000030746">
    <property type="component" value="Unassembled WGS sequence"/>
</dbReference>
<comment type="subcellular location">
    <subcellularLocation>
        <location evidence="1">Membrane</location>
        <topology evidence="1">Single-pass type I membrane protein</topology>
    </subcellularLocation>
</comment>
<name>V4A3E6_LOTGI</name>
<feature type="signal peptide" evidence="10">
    <location>
        <begin position="1"/>
        <end position="24"/>
    </location>
</feature>
<dbReference type="GO" id="GO:0033691">
    <property type="term" value="F:sialic acid binding"/>
    <property type="evidence" value="ECO:0007669"/>
    <property type="project" value="TreeGrafter"/>
</dbReference>
<keyword evidence="10" id="KW-0732">Signal</keyword>
<keyword evidence="13" id="KW-1185">Reference proteome</keyword>
<dbReference type="InterPro" id="IPR003598">
    <property type="entry name" value="Ig_sub2"/>
</dbReference>
<evidence type="ECO:0000256" key="1">
    <source>
        <dbReference type="ARBA" id="ARBA00004479"/>
    </source>
</evidence>
<feature type="transmembrane region" description="Helical" evidence="9">
    <location>
        <begin position="321"/>
        <end position="344"/>
    </location>
</feature>
<dbReference type="Gene3D" id="2.60.40.10">
    <property type="entry name" value="Immunoglobulins"/>
    <property type="match status" value="2"/>
</dbReference>
<evidence type="ECO:0000313" key="13">
    <source>
        <dbReference type="Proteomes" id="UP000030746"/>
    </source>
</evidence>
<dbReference type="PANTHER" id="PTHR12035">
    <property type="entry name" value="SIALIC ACID BINDING IMMUNOGLOBULIN-LIKE LECTIN"/>
    <property type="match status" value="1"/>
</dbReference>
<dbReference type="GO" id="GO:0007155">
    <property type="term" value="P:cell adhesion"/>
    <property type="evidence" value="ECO:0007669"/>
    <property type="project" value="UniProtKB-KW"/>
</dbReference>
<proteinExistence type="inferred from homology"/>
<evidence type="ECO:0000313" key="12">
    <source>
        <dbReference type="EMBL" id="ESO89450.1"/>
    </source>
</evidence>
<dbReference type="InterPro" id="IPR003599">
    <property type="entry name" value="Ig_sub"/>
</dbReference>
<dbReference type="Pfam" id="PF07679">
    <property type="entry name" value="I-set"/>
    <property type="match status" value="1"/>
</dbReference>
<evidence type="ECO:0000256" key="7">
    <source>
        <dbReference type="ARBA" id="ARBA00038361"/>
    </source>
</evidence>